<keyword evidence="4" id="KW-0812">Transmembrane</keyword>
<dbReference type="PANTHER" id="PTHR10434">
    <property type="entry name" value="1-ACYL-SN-GLYCEROL-3-PHOSPHATE ACYLTRANSFERASE"/>
    <property type="match status" value="1"/>
</dbReference>
<dbReference type="Proteomes" id="UP001595629">
    <property type="component" value="Unassembled WGS sequence"/>
</dbReference>
<dbReference type="InterPro" id="IPR002123">
    <property type="entry name" value="Plipid/glycerol_acylTrfase"/>
</dbReference>
<keyword evidence="4" id="KW-0472">Membrane</keyword>
<feature type="transmembrane region" description="Helical" evidence="4">
    <location>
        <begin position="12"/>
        <end position="34"/>
    </location>
</feature>
<evidence type="ECO:0000256" key="2">
    <source>
        <dbReference type="ARBA" id="ARBA00022679"/>
    </source>
</evidence>
<comment type="pathway">
    <text evidence="1">Lipid metabolism.</text>
</comment>
<evidence type="ECO:0000313" key="7">
    <source>
        <dbReference type="Proteomes" id="UP001595629"/>
    </source>
</evidence>
<evidence type="ECO:0000256" key="4">
    <source>
        <dbReference type="SAM" id="Phobius"/>
    </source>
</evidence>
<feature type="domain" description="Phospholipid/glycerol acyltransferase" evidence="5">
    <location>
        <begin position="73"/>
        <end position="187"/>
    </location>
</feature>
<dbReference type="Pfam" id="PF01553">
    <property type="entry name" value="Acyltransferase"/>
    <property type="match status" value="1"/>
</dbReference>
<protein>
    <submittedName>
        <fullName evidence="6">Lysophospholipid acyltransferase family protein</fullName>
    </submittedName>
</protein>
<dbReference type="EMBL" id="JBHRXI010000004">
    <property type="protein sequence ID" value="MFC3613063.1"/>
    <property type="molecule type" value="Genomic_DNA"/>
</dbReference>
<accession>A0ABV7TF61</accession>
<name>A0ABV7TF61_9RHOB</name>
<dbReference type="GO" id="GO:0016746">
    <property type="term" value="F:acyltransferase activity"/>
    <property type="evidence" value="ECO:0007669"/>
    <property type="project" value="UniProtKB-KW"/>
</dbReference>
<evidence type="ECO:0000256" key="3">
    <source>
        <dbReference type="ARBA" id="ARBA00023315"/>
    </source>
</evidence>
<keyword evidence="4" id="KW-1133">Transmembrane helix</keyword>
<dbReference type="SMART" id="SM00563">
    <property type="entry name" value="PlsC"/>
    <property type="match status" value="1"/>
</dbReference>
<dbReference type="RefSeq" id="WP_386734242.1">
    <property type="nucleotide sequence ID" value="NZ_JBHRXI010000004.1"/>
</dbReference>
<reference evidence="7" key="1">
    <citation type="journal article" date="2019" name="Int. J. Syst. Evol. Microbiol.">
        <title>The Global Catalogue of Microorganisms (GCM) 10K type strain sequencing project: providing services to taxonomists for standard genome sequencing and annotation.</title>
        <authorList>
            <consortium name="The Broad Institute Genomics Platform"/>
            <consortium name="The Broad Institute Genome Sequencing Center for Infectious Disease"/>
            <person name="Wu L."/>
            <person name="Ma J."/>
        </authorList>
    </citation>
    <scope>NUCLEOTIDE SEQUENCE [LARGE SCALE GENOMIC DNA]</scope>
    <source>
        <strain evidence="7">KCTC 42911</strain>
    </source>
</reference>
<proteinExistence type="predicted"/>
<sequence>MLTALQYLRSVIFTVLIYIWMLILGIVFLPWAIMAKEGARRACKVYARSVLRVMPWGLGIRPEIRGLVPTDEVVIAAKHQSFLDILMIFDAVPHPKFIMKRELLWTPIIGLYAKRLGCVPVDRGKKGAAIAKMVQDVAAEFSEPGQLIIYPQGTRVAPDAKANYKVGSAVLYGNLGYPCVPAATNVGLFWPRKGLMRRPGLAVVEFLDPIPPGVARDEFLITLEHAVETRSSALVAEGRGQ</sequence>
<evidence type="ECO:0000259" key="5">
    <source>
        <dbReference type="SMART" id="SM00563"/>
    </source>
</evidence>
<keyword evidence="7" id="KW-1185">Reference proteome</keyword>
<evidence type="ECO:0000313" key="6">
    <source>
        <dbReference type="EMBL" id="MFC3613063.1"/>
    </source>
</evidence>
<dbReference type="SUPFAM" id="SSF69593">
    <property type="entry name" value="Glycerol-3-phosphate (1)-acyltransferase"/>
    <property type="match status" value="1"/>
</dbReference>
<keyword evidence="2" id="KW-0808">Transferase</keyword>
<organism evidence="6 7">
    <name type="scientific">Lutimaribacter marinistellae</name>
    <dbReference type="NCBI Taxonomy" id="1820329"/>
    <lineage>
        <taxon>Bacteria</taxon>
        <taxon>Pseudomonadati</taxon>
        <taxon>Pseudomonadota</taxon>
        <taxon>Alphaproteobacteria</taxon>
        <taxon>Rhodobacterales</taxon>
        <taxon>Roseobacteraceae</taxon>
        <taxon>Lutimaribacter</taxon>
    </lineage>
</organism>
<dbReference type="CDD" id="cd07989">
    <property type="entry name" value="LPLAT_AGPAT-like"/>
    <property type="match status" value="1"/>
</dbReference>
<gene>
    <name evidence="6" type="ORF">ACFORG_04760</name>
</gene>
<comment type="caution">
    <text evidence="6">The sequence shown here is derived from an EMBL/GenBank/DDBJ whole genome shotgun (WGS) entry which is preliminary data.</text>
</comment>
<evidence type="ECO:0000256" key="1">
    <source>
        <dbReference type="ARBA" id="ARBA00005189"/>
    </source>
</evidence>
<dbReference type="PANTHER" id="PTHR10434:SF40">
    <property type="entry name" value="1-ACYL-SN-GLYCEROL-3-PHOSPHATE ACYLTRANSFERASE"/>
    <property type="match status" value="1"/>
</dbReference>
<keyword evidence="3 6" id="KW-0012">Acyltransferase</keyword>